<evidence type="ECO:0000256" key="3">
    <source>
        <dbReference type="ARBA" id="ARBA00022475"/>
    </source>
</evidence>
<evidence type="ECO:0000313" key="12">
    <source>
        <dbReference type="Proteomes" id="UP000242084"/>
    </source>
</evidence>
<evidence type="ECO:0000256" key="6">
    <source>
        <dbReference type="ARBA" id="ARBA00022989"/>
    </source>
</evidence>
<keyword evidence="7 9" id="KW-0472">Membrane</keyword>
<dbReference type="GO" id="GO:0004713">
    <property type="term" value="F:protein tyrosine kinase activity"/>
    <property type="evidence" value="ECO:0007669"/>
    <property type="project" value="TreeGrafter"/>
</dbReference>
<evidence type="ECO:0000256" key="2">
    <source>
        <dbReference type="ARBA" id="ARBA00006683"/>
    </source>
</evidence>
<evidence type="ECO:0000313" key="11">
    <source>
        <dbReference type="EMBL" id="SNV78324.1"/>
    </source>
</evidence>
<sequence>MEEFIELRKLINILKKRFRILIVVPIVCLIMSVIFSVFLMKPIYSTSTQVLVSEKKLNSQVLAQQLQSNLQLMNTYTEIIKSPRILNTVSRNLNDKYSSDEILSMITVSNHADSQILNIEVRNESREAASKVANEVAKVFSKDVSKIMKIDNVSILSKAEHNGDQVSPKPLVNAGLSIVIGVVLAIMTIFTIELFDKRIKNEEEVESILGLPVLGTIYRFENEMEVKR</sequence>
<evidence type="ECO:0000256" key="4">
    <source>
        <dbReference type="ARBA" id="ARBA00022692"/>
    </source>
</evidence>
<dbReference type="AlphaFoldDB" id="A0A240A5G3"/>
<feature type="transmembrane region" description="Helical" evidence="9">
    <location>
        <begin position="20"/>
        <end position="40"/>
    </location>
</feature>
<dbReference type="Pfam" id="PF02706">
    <property type="entry name" value="Wzz"/>
    <property type="match status" value="1"/>
</dbReference>
<dbReference type="KEGG" id="sste:SAMEA4384403_2207"/>
<keyword evidence="12" id="KW-1185">Reference proteome</keyword>
<dbReference type="Proteomes" id="UP000242084">
    <property type="component" value="Chromosome 1"/>
</dbReference>
<evidence type="ECO:0000256" key="5">
    <source>
        <dbReference type="ARBA" id="ARBA00022903"/>
    </source>
</evidence>
<dbReference type="GO" id="GO:0005886">
    <property type="term" value="C:plasma membrane"/>
    <property type="evidence" value="ECO:0007669"/>
    <property type="project" value="UniProtKB-SubCell"/>
</dbReference>
<evidence type="ECO:0000259" key="10">
    <source>
        <dbReference type="Pfam" id="PF02706"/>
    </source>
</evidence>
<name>A0A240A5G3_9STAP</name>
<organism evidence="11 12">
    <name type="scientific">Mammaliicoccus stepanovicii</name>
    <dbReference type="NCBI Taxonomy" id="643214"/>
    <lineage>
        <taxon>Bacteria</taxon>
        <taxon>Bacillati</taxon>
        <taxon>Bacillota</taxon>
        <taxon>Bacilli</taxon>
        <taxon>Bacillales</taxon>
        <taxon>Staphylococcaceae</taxon>
        <taxon>Mammaliicoccus</taxon>
    </lineage>
</organism>
<dbReference type="PANTHER" id="PTHR32309:SF13">
    <property type="entry name" value="FERRIC ENTEROBACTIN TRANSPORT PROTEIN FEPE"/>
    <property type="match status" value="1"/>
</dbReference>
<protein>
    <submittedName>
        <fullName evidence="11">Capsular polysaccharide biosynthesis protein</fullName>
    </submittedName>
</protein>
<gene>
    <name evidence="11" type="primary">cap8A</name>
    <name evidence="11" type="ORF">SAMEA4384403_02207</name>
</gene>
<dbReference type="GO" id="GO:0000271">
    <property type="term" value="P:polysaccharide biosynthetic process"/>
    <property type="evidence" value="ECO:0007669"/>
    <property type="project" value="UniProtKB-KW"/>
</dbReference>
<evidence type="ECO:0000256" key="7">
    <source>
        <dbReference type="ARBA" id="ARBA00023136"/>
    </source>
</evidence>
<proteinExistence type="inferred from homology"/>
<keyword evidence="5" id="KW-0972">Capsule biogenesis/degradation</keyword>
<feature type="transmembrane region" description="Helical" evidence="9">
    <location>
        <begin position="171"/>
        <end position="192"/>
    </location>
</feature>
<comment type="subcellular location">
    <subcellularLocation>
        <location evidence="1">Cell membrane</location>
        <topology evidence="1">Multi-pass membrane protein</topology>
    </subcellularLocation>
</comment>
<dbReference type="OrthoDB" id="2360475at2"/>
<keyword evidence="3" id="KW-1003">Cell membrane</keyword>
<keyword evidence="8" id="KW-0270">Exopolysaccharide synthesis</keyword>
<dbReference type="InterPro" id="IPR003856">
    <property type="entry name" value="LPS_length_determ_N"/>
</dbReference>
<reference evidence="11 12" key="1">
    <citation type="submission" date="2017-06" db="EMBL/GenBank/DDBJ databases">
        <authorList>
            <consortium name="Pathogen Informatics"/>
        </authorList>
    </citation>
    <scope>NUCLEOTIDE SEQUENCE [LARGE SCALE GENOMIC DNA]</scope>
    <source>
        <strain evidence="11 12">NCTC13839</strain>
    </source>
</reference>
<comment type="similarity">
    <text evidence="2">Belongs to the CpsC/CapA family.</text>
</comment>
<feature type="domain" description="Polysaccharide chain length determinant N-terminal" evidence="10">
    <location>
        <begin position="4"/>
        <end position="93"/>
    </location>
</feature>
<dbReference type="RefSeq" id="WP_095089557.1">
    <property type="nucleotide sequence ID" value="NZ_BMDM01000001.1"/>
</dbReference>
<dbReference type="PANTHER" id="PTHR32309">
    <property type="entry name" value="TYROSINE-PROTEIN KINASE"/>
    <property type="match status" value="1"/>
</dbReference>
<keyword evidence="6 9" id="KW-1133">Transmembrane helix</keyword>
<dbReference type="EMBL" id="LT906462">
    <property type="protein sequence ID" value="SNV78324.1"/>
    <property type="molecule type" value="Genomic_DNA"/>
</dbReference>
<dbReference type="InterPro" id="IPR050445">
    <property type="entry name" value="Bact_polysacc_biosynth/exp"/>
</dbReference>
<evidence type="ECO:0000256" key="8">
    <source>
        <dbReference type="ARBA" id="ARBA00023169"/>
    </source>
</evidence>
<accession>A0A240A5G3</accession>
<evidence type="ECO:0000256" key="9">
    <source>
        <dbReference type="SAM" id="Phobius"/>
    </source>
</evidence>
<keyword evidence="4 9" id="KW-0812">Transmembrane</keyword>
<evidence type="ECO:0000256" key="1">
    <source>
        <dbReference type="ARBA" id="ARBA00004651"/>
    </source>
</evidence>